<organism evidence="1 2">
    <name type="scientific">Camelimonas fluminis</name>
    <dbReference type="NCBI Taxonomy" id="1576911"/>
    <lineage>
        <taxon>Bacteria</taxon>
        <taxon>Pseudomonadati</taxon>
        <taxon>Pseudomonadota</taxon>
        <taxon>Alphaproteobacteria</taxon>
        <taxon>Hyphomicrobiales</taxon>
        <taxon>Chelatococcaceae</taxon>
        <taxon>Camelimonas</taxon>
    </lineage>
</organism>
<name>A0ABV7UJW3_9HYPH</name>
<protein>
    <submittedName>
        <fullName evidence="1">Uncharacterized protein</fullName>
    </submittedName>
</protein>
<accession>A0ABV7UJW3</accession>
<sequence>MNHMEQYAVLVEAPITPATLRTLSDNLATDIKYAAAFGRSADGKLKRACRAREWALLCADEMERTGLTSAQHFGPFSTTLFRKHQKVKVKAGGVRFSTNPRVPSAGEIVRRPYYVNLFAAYAGRYDGGGKTPFIHPQVHWIGTGNYYYWANPNDVEQIGAPPVTG</sequence>
<evidence type="ECO:0000313" key="1">
    <source>
        <dbReference type="EMBL" id="MFC3638354.1"/>
    </source>
</evidence>
<gene>
    <name evidence="1" type="ORF">ACFONL_13385</name>
</gene>
<evidence type="ECO:0000313" key="2">
    <source>
        <dbReference type="Proteomes" id="UP001595704"/>
    </source>
</evidence>
<reference evidence="2" key="1">
    <citation type="journal article" date="2019" name="Int. J. Syst. Evol. Microbiol.">
        <title>The Global Catalogue of Microorganisms (GCM) 10K type strain sequencing project: providing services to taxonomists for standard genome sequencing and annotation.</title>
        <authorList>
            <consortium name="The Broad Institute Genomics Platform"/>
            <consortium name="The Broad Institute Genome Sequencing Center for Infectious Disease"/>
            <person name="Wu L."/>
            <person name="Ma J."/>
        </authorList>
    </citation>
    <scope>NUCLEOTIDE SEQUENCE [LARGE SCALE GENOMIC DNA]</scope>
    <source>
        <strain evidence="2">KCTC 42282</strain>
    </source>
</reference>
<keyword evidence="2" id="KW-1185">Reference proteome</keyword>
<dbReference type="RefSeq" id="WP_191321051.1">
    <property type="nucleotide sequence ID" value="NZ_BNCG01000038.1"/>
</dbReference>
<proteinExistence type="predicted"/>
<dbReference type="Proteomes" id="UP001595704">
    <property type="component" value="Unassembled WGS sequence"/>
</dbReference>
<dbReference type="EMBL" id="JBHRYC010000066">
    <property type="protein sequence ID" value="MFC3638354.1"/>
    <property type="molecule type" value="Genomic_DNA"/>
</dbReference>
<comment type="caution">
    <text evidence="1">The sequence shown here is derived from an EMBL/GenBank/DDBJ whole genome shotgun (WGS) entry which is preliminary data.</text>
</comment>